<sequence>MKKIVSLALAVLLVLSLAACGSKNSGTGDVSDALTLLNTVWATYSEEEKFPVSGGDYDHPVDDAPGAFDISNADNMDYMLGFPGPSVANLVDAASLMHMMNANTFTCGAYHLSDDVSAADVASSLRDNIMNRQWMCGFPDKLVVITMGQFVVSVYGAEDLVDTFRDKLQNCFSSAAVVYDEPIA</sequence>
<dbReference type="KEGG" id="vcop:MM50RIKEN_07420"/>
<name>A0A810PXW6_9FIRM</name>
<protein>
    <recommendedName>
        <fullName evidence="4">Bacteriocin transport accessory protein</fullName>
    </recommendedName>
</protein>
<accession>A0A810PXW6</accession>
<dbReference type="PROSITE" id="PS51257">
    <property type="entry name" value="PROKAR_LIPOPROTEIN"/>
    <property type="match status" value="1"/>
</dbReference>
<dbReference type="RefSeq" id="WP_213541799.1">
    <property type="nucleotide sequence ID" value="NZ_AP023418.1"/>
</dbReference>
<dbReference type="Proteomes" id="UP000681035">
    <property type="component" value="Chromosome"/>
</dbReference>
<feature type="signal peptide" evidence="1">
    <location>
        <begin position="1"/>
        <end position="18"/>
    </location>
</feature>
<keyword evidence="3" id="KW-1185">Reference proteome</keyword>
<gene>
    <name evidence="2" type="ORF">MM50RIKEN_07420</name>
</gene>
<evidence type="ECO:0000313" key="3">
    <source>
        <dbReference type="Proteomes" id="UP000681035"/>
    </source>
</evidence>
<dbReference type="EMBL" id="AP023418">
    <property type="protein sequence ID" value="BCK80979.1"/>
    <property type="molecule type" value="Genomic_DNA"/>
</dbReference>
<organism evidence="2 3">
    <name type="scientific">Vescimonas coprocola</name>
    <dbReference type="NCBI Taxonomy" id="2714355"/>
    <lineage>
        <taxon>Bacteria</taxon>
        <taxon>Bacillati</taxon>
        <taxon>Bacillota</taxon>
        <taxon>Clostridia</taxon>
        <taxon>Eubacteriales</taxon>
        <taxon>Oscillospiraceae</taxon>
        <taxon>Vescimonas</taxon>
    </lineage>
</organism>
<proteinExistence type="predicted"/>
<evidence type="ECO:0000313" key="2">
    <source>
        <dbReference type="EMBL" id="BCK80979.1"/>
    </source>
</evidence>
<dbReference type="AlphaFoldDB" id="A0A810PXW6"/>
<keyword evidence="1" id="KW-0732">Signal</keyword>
<evidence type="ECO:0000256" key="1">
    <source>
        <dbReference type="SAM" id="SignalP"/>
    </source>
</evidence>
<reference evidence="2" key="1">
    <citation type="submission" date="2020-09" db="EMBL/GenBank/DDBJ databases">
        <title>New species isolated from human feces.</title>
        <authorList>
            <person name="Kitahara M."/>
            <person name="Shigeno Y."/>
            <person name="Shime M."/>
            <person name="Matsumoto Y."/>
            <person name="Nakamura S."/>
            <person name="Motooka D."/>
            <person name="Fukuoka S."/>
            <person name="Nishikawa H."/>
            <person name="Benno Y."/>
        </authorList>
    </citation>
    <scope>NUCLEOTIDE SEQUENCE</scope>
    <source>
        <strain evidence="2">MM50</strain>
    </source>
</reference>
<evidence type="ECO:0008006" key="4">
    <source>
        <dbReference type="Google" id="ProtNLM"/>
    </source>
</evidence>
<feature type="chain" id="PRO_5038950145" description="Bacteriocin transport accessory protein" evidence="1">
    <location>
        <begin position="19"/>
        <end position="184"/>
    </location>
</feature>